<keyword evidence="4 6" id="KW-0134">Cell wall</keyword>
<dbReference type="GO" id="GO:0009505">
    <property type="term" value="C:plant-type cell wall"/>
    <property type="evidence" value="ECO:0007669"/>
    <property type="project" value="TreeGrafter"/>
</dbReference>
<evidence type="ECO:0000313" key="8">
    <source>
        <dbReference type="Proteomes" id="UP001291623"/>
    </source>
</evidence>
<accession>A0AAE1UNS4</accession>
<comment type="caution">
    <text evidence="7">The sequence shown here is derived from an EMBL/GenBank/DDBJ whole genome shotgun (WGS) entry which is preliminary data.</text>
</comment>
<evidence type="ECO:0000256" key="4">
    <source>
        <dbReference type="ARBA" id="ARBA00022512"/>
    </source>
</evidence>
<comment type="function">
    <text evidence="1 6">Hydrolyzes acetyl esters in homogalacturonan regions of pectin. In type I primary cell wall, galacturonic acid residues of pectin can be acetylated at the O-2 and O-3 positions. Decreasing the degree of acetylation of pectin gels in vitro alters their physical properties.</text>
</comment>
<dbReference type="AlphaFoldDB" id="A0AAE1UNS4"/>
<evidence type="ECO:0000313" key="7">
    <source>
        <dbReference type="EMBL" id="KAK4338843.1"/>
    </source>
</evidence>
<evidence type="ECO:0000256" key="6">
    <source>
        <dbReference type="RuleBase" id="RU363114"/>
    </source>
</evidence>
<proteinExistence type="inferred from homology"/>
<evidence type="ECO:0000256" key="3">
    <source>
        <dbReference type="ARBA" id="ARBA00005784"/>
    </source>
</evidence>
<sequence length="428" mass="47699">MMESPKGEIIWSFLVKMMMAKTYLQLVCLLICSLAIINAHEPCAKENVTSDEAYYVSKTIVQNAVSKGAVCLDGSPPAYHLEPGFGEGAGNWLIQLSGGAWCSSVKECLERSKSEFGSSRLMGPWWFTGISSKNQSSNPDFYNWNKVFVRYCDGGAFTGDADRVDSTTGLYFRGARIFEAVMEDLLGKGLKNARNAILSGSSAGGYPAMLYCDRFRELLPNTPRLKCMADSGYFIHVKDPHQAKFFTKLYTSLVALHGSAKTLPKSCTSKMRPELCFFPENMQQDIKTPLFIANSAYDKFQINATIANHVNGCIESRNCTASENKTFREFRSEFLNALPKANNPKLRGVFIDAFNHHSQTQFWWSPINVTTINNLWTRKAAQCSPGVDQCRTEDSTAKPADYSLGHLGHNNATMDRHVVGDMAKDFYL</sequence>
<dbReference type="Pfam" id="PF03283">
    <property type="entry name" value="PAE"/>
    <property type="match status" value="1"/>
</dbReference>
<dbReference type="GO" id="GO:0052793">
    <property type="term" value="F:pectin acetylesterase activity"/>
    <property type="evidence" value="ECO:0007669"/>
    <property type="project" value="TreeGrafter"/>
</dbReference>
<dbReference type="EMBL" id="JAVYJV010000023">
    <property type="protein sequence ID" value="KAK4338843.1"/>
    <property type="molecule type" value="Genomic_DNA"/>
</dbReference>
<dbReference type="PANTHER" id="PTHR21562">
    <property type="entry name" value="NOTUM-RELATED"/>
    <property type="match status" value="1"/>
</dbReference>
<keyword evidence="5 6" id="KW-0961">Cell wall biogenesis/degradation</keyword>
<dbReference type="SUPFAM" id="SSF53474">
    <property type="entry name" value="alpha/beta-Hydrolases"/>
    <property type="match status" value="1"/>
</dbReference>
<keyword evidence="6" id="KW-0378">Hydrolase</keyword>
<protein>
    <recommendedName>
        <fullName evidence="6">Pectin acetylesterase</fullName>
        <ecNumber evidence="6">3.1.1.-</ecNumber>
    </recommendedName>
</protein>
<keyword evidence="6" id="KW-0964">Secreted</keyword>
<dbReference type="PANTHER" id="PTHR21562:SF77">
    <property type="entry name" value="PECTIN ACETYLESTERASE"/>
    <property type="match status" value="1"/>
</dbReference>
<dbReference type="GO" id="GO:0071555">
    <property type="term" value="P:cell wall organization"/>
    <property type="evidence" value="ECO:0007669"/>
    <property type="project" value="UniProtKB-KW"/>
</dbReference>
<name>A0AAE1UNS4_9SOLA</name>
<keyword evidence="8" id="KW-1185">Reference proteome</keyword>
<comment type="subcellular location">
    <subcellularLocation>
        <location evidence="2 6">Secreted</location>
        <location evidence="2 6">Cell wall</location>
    </subcellularLocation>
</comment>
<gene>
    <name evidence="7" type="ORF">RND71_040305</name>
</gene>
<reference evidence="7" key="1">
    <citation type="submission" date="2023-12" db="EMBL/GenBank/DDBJ databases">
        <title>Genome assembly of Anisodus tanguticus.</title>
        <authorList>
            <person name="Wang Y.-J."/>
        </authorList>
    </citation>
    <scope>NUCLEOTIDE SEQUENCE</scope>
    <source>
        <strain evidence="7">KB-2021</strain>
        <tissue evidence="7">Leaf</tissue>
    </source>
</reference>
<comment type="similarity">
    <text evidence="3 6">Belongs to the pectinacetylesterase family.</text>
</comment>
<dbReference type="InterPro" id="IPR004963">
    <property type="entry name" value="PAE/NOTUM"/>
</dbReference>
<dbReference type="EC" id="3.1.1.-" evidence="6"/>
<dbReference type="Proteomes" id="UP001291623">
    <property type="component" value="Unassembled WGS sequence"/>
</dbReference>
<evidence type="ECO:0000256" key="5">
    <source>
        <dbReference type="ARBA" id="ARBA00023316"/>
    </source>
</evidence>
<evidence type="ECO:0000256" key="2">
    <source>
        <dbReference type="ARBA" id="ARBA00004191"/>
    </source>
</evidence>
<organism evidence="7 8">
    <name type="scientific">Anisodus tanguticus</name>
    <dbReference type="NCBI Taxonomy" id="243964"/>
    <lineage>
        <taxon>Eukaryota</taxon>
        <taxon>Viridiplantae</taxon>
        <taxon>Streptophyta</taxon>
        <taxon>Embryophyta</taxon>
        <taxon>Tracheophyta</taxon>
        <taxon>Spermatophyta</taxon>
        <taxon>Magnoliopsida</taxon>
        <taxon>eudicotyledons</taxon>
        <taxon>Gunneridae</taxon>
        <taxon>Pentapetalae</taxon>
        <taxon>asterids</taxon>
        <taxon>lamiids</taxon>
        <taxon>Solanales</taxon>
        <taxon>Solanaceae</taxon>
        <taxon>Solanoideae</taxon>
        <taxon>Hyoscyameae</taxon>
        <taxon>Anisodus</taxon>
    </lineage>
</organism>
<dbReference type="InterPro" id="IPR029058">
    <property type="entry name" value="AB_hydrolase_fold"/>
</dbReference>
<evidence type="ECO:0000256" key="1">
    <source>
        <dbReference type="ARBA" id="ARBA00003534"/>
    </source>
</evidence>